<proteinExistence type="predicted"/>
<feature type="repeat" description="ANK" evidence="3">
    <location>
        <begin position="195"/>
        <end position="227"/>
    </location>
</feature>
<dbReference type="Proteomes" id="UP000023152">
    <property type="component" value="Unassembled WGS sequence"/>
</dbReference>
<dbReference type="PANTHER" id="PTHR24198">
    <property type="entry name" value="ANKYRIN REPEAT AND PROTEIN KINASE DOMAIN-CONTAINING PROTEIN"/>
    <property type="match status" value="1"/>
</dbReference>
<protein>
    <submittedName>
        <fullName evidence="5">Inversin protein alternative isoform</fullName>
    </submittedName>
</protein>
<reference evidence="5 6" key="1">
    <citation type="journal article" date="2013" name="Curr. Biol.">
        <title>The Genome of the Foraminiferan Reticulomyxa filosa.</title>
        <authorList>
            <person name="Glockner G."/>
            <person name="Hulsmann N."/>
            <person name="Schleicher M."/>
            <person name="Noegel A.A."/>
            <person name="Eichinger L."/>
            <person name="Gallinger C."/>
            <person name="Pawlowski J."/>
            <person name="Sierra R."/>
            <person name="Euteneuer U."/>
            <person name="Pillet L."/>
            <person name="Moustafa A."/>
            <person name="Platzer M."/>
            <person name="Groth M."/>
            <person name="Szafranski K."/>
            <person name="Schliwa M."/>
        </authorList>
    </citation>
    <scope>NUCLEOTIDE SEQUENCE [LARGE SCALE GENOMIC DNA]</scope>
</reference>
<keyword evidence="6" id="KW-1185">Reference proteome</keyword>
<evidence type="ECO:0000313" key="6">
    <source>
        <dbReference type="Proteomes" id="UP000023152"/>
    </source>
</evidence>
<dbReference type="AlphaFoldDB" id="X6LIB3"/>
<keyword evidence="1" id="KW-0677">Repeat</keyword>
<feature type="region of interest" description="Disordered" evidence="4">
    <location>
        <begin position="260"/>
        <end position="294"/>
    </location>
</feature>
<dbReference type="PANTHER" id="PTHR24198:SF165">
    <property type="entry name" value="ANKYRIN REPEAT-CONTAINING PROTEIN-RELATED"/>
    <property type="match status" value="1"/>
</dbReference>
<dbReference type="InterPro" id="IPR002110">
    <property type="entry name" value="Ankyrin_rpt"/>
</dbReference>
<dbReference type="PROSITE" id="PS50297">
    <property type="entry name" value="ANK_REP_REGION"/>
    <property type="match status" value="1"/>
</dbReference>
<dbReference type="Pfam" id="PF12796">
    <property type="entry name" value="Ank_2"/>
    <property type="match status" value="1"/>
</dbReference>
<sequence length="481" mass="54910">MTEKGVFSSEDRFVESLHTRKPCLQGKQSQHNTAKIEKKVEEKFSTDELLQVRFVVTYPTVEKDEIHQDERERTKKNKKQKTKKIAINGNTSKMRQKLSEMRKYPMVFEVLCEAFWCGCEFGHVGIVELLWDELYPVLWSEDMYVSLSSVSTGGAKREDRVLDGGLLLCSKYGHIEIGEYLLSKPNANLECRGPNGETPLLMAVGNNQQRMCTYLLSKGADLYTCDKGRNNALHIACRHGFGAMVELLLYHVHAREAKSNNDDDDNIGGVDDDNDDDDDNNDDNDNNDNDGNDVGIVGIDECSSLLSIENGDEQTPMQVCCNEDLCDLLFLHCLQGNNAKRTLECSHTPTHTLCTTNKKIMINPLETPLPTESDHDFLPFSHLFWRGIGQQKDHFMYHSFHIYPFDRLQDSERVVVLTRVAEAMSGYKPIVQANVLYESALYVVFAMIKRQIYDEITDYVNASEKSDLANWREKTWIAFQK</sequence>
<dbReference type="EMBL" id="ASPP01039165">
    <property type="protein sequence ID" value="ETO01116.1"/>
    <property type="molecule type" value="Genomic_DNA"/>
</dbReference>
<evidence type="ECO:0000256" key="1">
    <source>
        <dbReference type="ARBA" id="ARBA00022737"/>
    </source>
</evidence>
<dbReference type="SUPFAM" id="SSF48403">
    <property type="entry name" value="Ankyrin repeat"/>
    <property type="match status" value="1"/>
</dbReference>
<dbReference type="Gene3D" id="1.25.40.20">
    <property type="entry name" value="Ankyrin repeat-containing domain"/>
    <property type="match status" value="1"/>
</dbReference>
<comment type="caution">
    <text evidence="5">The sequence shown here is derived from an EMBL/GenBank/DDBJ whole genome shotgun (WGS) entry which is preliminary data.</text>
</comment>
<evidence type="ECO:0000256" key="2">
    <source>
        <dbReference type="ARBA" id="ARBA00023043"/>
    </source>
</evidence>
<accession>X6LIB3</accession>
<feature type="non-terminal residue" evidence="5">
    <location>
        <position position="481"/>
    </location>
</feature>
<gene>
    <name evidence="5" type="ORF">RFI_36324</name>
</gene>
<feature type="compositionally biased region" description="Acidic residues" evidence="4">
    <location>
        <begin position="262"/>
        <end position="291"/>
    </location>
</feature>
<evidence type="ECO:0000256" key="4">
    <source>
        <dbReference type="SAM" id="MobiDB-lite"/>
    </source>
</evidence>
<evidence type="ECO:0000256" key="3">
    <source>
        <dbReference type="PROSITE-ProRule" id="PRU00023"/>
    </source>
</evidence>
<name>X6LIB3_RETFI</name>
<organism evidence="5 6">
    <name type="scientific">Reticulomyxa filosa</name>
    <dbReference type="NCBI Taxonomy" id="46433"/>
    <lineage>
        <taxon>Eukaryota</taxon>
        <taxon>Sar</taxon>
        <taxon>Rhizaria</taxon>
        <taxon>Retaria</taxon>
        <taxon>Foraminifera</taxon>
        <taxon>Monothalamids</taxon>
        <taxon>Reticulomyxidae</taxon>
        <taxon>Reticulomyxa</taxon>
    </lineage>
</organism>
<dbReference type="OrthoDB" id="366390at2759"/>
<keyword evidence="2 3" id="KW-0040">ANK repeat</keyword>
<evidence type="ECO:0000313" key="5">
    <source>
        <dbReference type="EMBL" id="ETO01116.1"/>
    </source>
</evidence>
<dbReference type="PROSITE" id="PS50088">
    <property type="entry name" value="ANK_REPEAT"/>
    <property type="match status" value="1"/>
</dbReference>
<dbReference type="InterPro" id="IPR036770">
    <property type="entry name" value="Ankyrin_rpt-contain_sf"/>
</dbReference>
<dbReference type="SMART" id="SM00248">
    <property type="entry name" value="ANK"/>
    <property type="match status" value="3"/>
</dbReference>